<dbReference type="EMBL" id="MU827817">
    <property type="protein sequence ID" value="KAJ7323112.1"/>
    <property type="molecule type" value="Genomic_DNA"/>
</dbReference>
<protein>
    <recommendedName>
        <fullName evidence="6">GRF-type domain-containing protein</fullName>
    </recommendedName>
</protein>
<sequence length="257" mass="29948">MSSKRRPLQALQSMVDQLPAPVQKKKRNGKKTAAILPSSPPTRMQHDCTQQYQQQQQRAVESILPSTQVDYFPNPYQHMNAWTPSEQDEAIVKYQNGWDRRQEEEEEEEESVANMLEDLIRDDTLEPQQEPKQVITVQEKKHDVTVCPFHRCKLTTFTAWKSKEVYIKCSVDTCCLFSHMDNVVDYMKAIHQKVHESYVTSGCNLKCECQEPVTLRVSRSEKNPDRPYFGCQDTTGCRFFQWGDIPLSRKNEAKQKK</sequence>
<dbReference type="OrthoDB" id="986197at2759"/>
<keyword evidence="3" id="KW-0862">Zinc</keyword>
<evidence type="ECO:0000259" key="6">
    <source>
        <dbReference type="PROSITE" id="PS51999"/>
    </source>
</evidence>
<evidence type="ECO:0000256" key="1">
    <source>
        <dbReference type="ARBA" id="ARBA00022723"/>
    </source>
</evidence>
<evidence type="ECO:0000313" key="8">
    <source>
        <dbReference type="Proteomes" id="UP001163046"/>
    </source>
</evidence>
<evidence type="ECO:0000256" key="3">
    <source>
        <dbReference type="ARBA" id="ARBA00022833"/>
    </source>
</evidence>
<dbReference type="Proteomes" id="UP001163046">
    <property type="component" value="Unassembled WGS sequence"/>
</dbReference>
<dbReference type="AlphaFoldDB" id="A0A9W9Y8A4"/>
<gene>
    <name evidence="7" type="ORF">OS493_032398</name>
</gene>
<keyword evidence="8" id="KW-1185">Reference proteome</keyword>
<evidence type="ECO:0000313" key="7">
    <source>
        <dbReference type="EMBL" id="KAJ7323112.1"/>
    </source>
</evidence>
<reference evidence="7" key="1">
    <citation type="submission" date="2023-01" db="EMBL/GenBank/DDBJ databases">
        <title>Genome assembly of the deep-sea coral Lophelia pertusa.</title>
        <authorList>
            <person name="Herrera S."/>
            <person name="Cordes E."/>
        </authorList>
    </citation>
    <scope>NUCLEOTIDE SEQUENCE</scope>
    <source>
        <strain evidence="7">USNM1676648</strain>
        <tissue evidence="7">Polyp</tissue>
    </source>
</reference>
<dbReference type="PROSITE" id="PS51999">
    <property type="entry name" value="ZF_GRF"/>
    <property type="match status" value="1"/>
</dbReference>
<name>A0A9W9Y8A4_9CNID</name>
<organism evidence="7 8">
    <name type="scientific">Desmophyllum pertusum</name>
    <dbReference type="NCBI Taxonomy" id="174260"/>
    <lineage>
        <taxon>Eukaryota</taxon>
        <taxon>Metazoa</taxon>
        <taxon>Cnidaria</taxon>
        <taxon>Anthozoa</taxon>
        <taxon>Hexacorallia</taxon>
        <taxon>Scleractinia</taxon>
        <taxon>Caryophylliina</taxon>
        <taxon>Caryophylliidae</taxon>
        <taxon>Desmophyllum</taxon>
    </lineage>
</organism>
<comment type="caution">
    <text evidence="7">The sequence shown here is derived from an EMBL/GenBank/DDBJ whole genome shotgun (WGS) entry which is preliminary data.</text>
</comment>
<accession>A0A9W9Y8A4</accession>
<dbReference type="Pfam" id="PF06839">
    <property type="entry name" value="Zn_ribbon_GRF"/>
    <property type="match status" value="1"/>
</dbReference>
<dbReference type="InterPro" id="IPR010666">
    <property type="entry name" value="Znf_GRF"/>
</dbReference>
<dbReference type="GO" id="GO:0008270">
    <property type="term" value="F:zinc ion binding"/>
    <property type="evidence" value="ECO:0007669"/>
    <property type="project" value="UniProtKB-KW"/>
</dbReference>
<proteinExistence type="predicted"/>
<evidence type="ECO:0000256" key="4">
    <source>
        <dbReference type="PROSITE-ProRule" id="PRU01343"/>
    </source>
</evidence>
<keyword evidence="2 4" id="KW-0863">Zinc-finger</keyword>
<evidence type="ECO:0000256" key="5">
    <source>
        <dbReference type="SAM" id="MobiDB-lite"/>
    </source>
</evidence>
<evidence type="ECO:0000256" key="2">
    <source>
        <dbReference type="ARBA" id="ARBA00022771"/>
    </source>
</evidence>
<keyword evidence="1" id="KW-0479">Metal-binding</keyword>
<feature type="region of interest" description="Disordered" evidence="5">
    <location>
        <begin position="1"/>
        <end position="45"/>
    </location>
</feature>
<feature type="domain" description="GRF-type" evidence="6">
    <location>
        <begin position="207"/>
        <end position="246"/>
    </location>
</feature>